<dbReference type="PANTHER" id="PTHR43252">
    <property type="entry name" value="TRANSCRIPTIONAL REGULATOR YQJI"/>
    <property type="match status" value="1"/>
</dbReference>
<dbReference type="SUPFAM" id="SSF46785">
    <property type="entry name" value="Winged helix' DNA-binding domain"/>
    <property type="match status" value="1"/>
</dbReference>
<gene>
    <name evidence="2" type="ORF">ASJ82_00085</name>
    <name evidence="3" type="ORF">MSCUN_01160</name>
</gene>
<dbReference type="Pfam" id="PF03551">
    <property type="entry name" value="PadR"/>
    <property type="match status" value="1"/>
</dbReference>
<dbReference type="Proteomes" id="UP000217528">
    <property type="component" value="Unassembled WGS sequence"/>
</dbReference>
<evidence type="ECO:0000313" key="3">
    <source>
        <dbReference type="EMBL" id="PWL08974.1"/>
    </source>
</evidence>
<evidence type="ECO:0000259" key="1">
    <source>
        <dbReference type="Pfam" id="PF03551"/>
    </source>
</evidence>
<keyword evidence="4" id="KW-1185">Reference proteome</keyword>
<organism evidence="2 4">
    <name type="scientific">Methanosphaera cuniculi</name>
    <dbReference type="NCBI Taxonomy" id="1077256"/>
    <lineage>
        <taxon>Archaea</taxon>
        <taxon>Methanobacteriati</taxon>
        <taxon>Methanobacteriota</taxon>
        <taxon>Methanomada group</taxon>
        <taxon>Methanobacteria</taxon>
        <taxon>Methanobacteriales</taxon>
        <taxon>Methanobacteriaceae</taxon>
        <taxon>Methanosphaera</taxon>
    </lineage>
</organism>
<dbReference type="Proteomes" id="UP000246004">
    <property type="component" value="Unassembled WGS sequence"/>
</dbReference>
<evidence type="ECO:0000313" key="5">
    <source>
        <dbReference type="Proteomes" id="UP000246004"/>
    </source>
</evidence>
<feature type="domain" description="Transcription regulator PadR N-terminal" evidence="1">
    <location>
        <begin position="28"/>
        <end position="103"/>
    </location>
</feature>
<dbReference type="EMBL" id="LMVN01000019">
    <property type="protein sequence ID" value="PAV07282.1"/>
    <property type="molecule type" value="Genomic_DNA"/>
</dbReference>
<sequence>MDEKQEDLSFMSKKFLYSLMSGVRKIFILWLIGQGKTHGYAIIAEINEQFKDIHDGKKVHGSTIYPILHNLEDEGLIKSEKELNGKKEIKAYEITQKGKDFLNSLKKFIRNKEVPDLTLLFIKDMFIDDNDKIKKFGGE</sequence>
<proteinExistence type="predicted"/>
<dbReference type="EMBL" id="LWMS01000003">
    <property type="protein sequence ID" value="PWL08974.1"/>
    <property type="molecule type" value="Genomic_DNA"/>
</dbReference>
<dbReference type="Gene3D" id="1.10.10.10">
    <property type="entry name" value="Winged helix-like DNA-binding domain superfamily/Winged helix DNA-binding domain"/>
    <property type="match status" value="1"/>
</dbReference>
<dbReference type="InterPro" id="IPR005149">
    <property type="entry name" value="Tscrpt_reg_PadR_N"/>
</dbReference>
<dbReference type="AlphaFoldDB" id="A0A2A2HCY8"/>
<dbReference type="OrthoDB" id="56053at2157"/>
<evidence type="ECO:0000313" key="4">
    <source>
        <dbReference type="Proteomes" id="UP000217528"/>
    </source>
</evidence>
<evidence type="ECO:0000313" key="2">
    <source>
        <dbReference type="EMBL" id="PAV07282.1"/>
    </source>
</evidence>
<protein>
    <submittedName>
        <fullName evidence="3">Lineage-specific thermal regulator protein</fullName>
    </submittedName>
</protein>
<dbReference type="InterPro" id="IPR036390">
    <property type="entry name" value="WH_DNA-bd_sf"/>
</dbReference>
<comment type="caution">
    <text evidence="2">The sequence shown here is derived from an EMBL/GenBank/DDBJ whole genome shotgun (WGS) entry which is preliminary data.</text>
</comment>
<accession>A0A2A2HCY8</accession>
<reference evidence="3 5" key="1">
    <citation type="submission" date="2016-04" db="EMBL/GenBank/DDBJ databases">
        <title>Genome sequence of Methanosphaera cuniculi DSM 4103.</title>
        <authorList>
            <person name="Poehlein A."/>
            <person name="Seedorf H."/>
            <person name="Daniel R."/>
        </authorList>
    </citation>
    <scope>NUCLEOTIDE SEQUENCE [LARGE SCALE GENOMIC DNA]</scope>
    <source>
        <strain evidence="3 5">DSM 4103</strain>
    </source>
</reference>
<reference evidence="2 4" key="2">
    <citation type="journal article" date="2017" name="BMC Genomics">
        <title>Genomic analysis of methanogenic archaea reveals a shift towards energy conservation.</title>
        <authorList>
            <person name="Gilmore S.P."/>
            <person name="Henske J.K."/>
            <person name="Sexton J.A."/>
            <person name="Solomon K.V."/>
            <person name="Seppala S."/>
            <person name="Yoo J.I."/>
            <person name="Huyett L.M."/>
            <person name="Pressman A."/>
            <person name="Cogan J.Z."/>
            <person name="Kivenson V."/>
            <person name="Peng X."/>
            <person name="Tan Y."/>
            <person name="Valentine D.L."/>
            <person name="O'Malley M.A."/>
        </authorList>
    </citation>
    <scope>NUCLEOTIDE SEQUENCE [LARGE SCALE GENOMIC DNA]</scope>
    <source>
        <strain evidence="2 4">1R-7</strain>
    </source>
</reference>
<dbReference type="PANTHER" id="PTHR43252:SF2">
    <property type="entry name" value="TRANSCRIPTION REGULATOR, PADR-LIKE FAMILY"/>
    <property type="match status" value="1"/>
</dbReference>
<name>A0A2A2HCY8_9EURY</name>
<dbReference type="RefSeq" id="WP_095608651.1">
    <property type="nucleotide sequence ID" value="NZ_CAUHCB010000002.1"/>
</dbReference>
<dbReference type="InterPro" id="IPR036388">
    <property type="entry name" value="WH-like_DNA-bd_sf"/>
</dbReference>